<gene>
    <name evidence="1" type="ORF">PCASD_23164</name>
</gene>
<evidence type="ECO:0000313" key="2">
    <source>
        <dbReference type="Proteomes" id="UP000235392"/>
    </source>
</evidence>
<dbReference type="GO" id="GO:0005992">
    <property type="term" value="P:trehalose biosynthetic process"/>
    <property type="evidence" value="ECO:0007669"/>
    <property type="project" value="InterPro"/>
</dbReference>
<organism evidence="1 2">
    <name type="scientific">Puccinia coronata f. sp. avenae</name>
    <dbReference type="NCBI Taxonomy" id="200324"/>
    <lineage>
        <taxon>Eukaryota</taxon>
        <taxon>Fungi</taxon>
        <taxon>Dikarya</taxon>
        <taxon>Basidiomycota</taxon>
        <taxon>Pucciniomycotina</taxon>
        <taxon>Pucciniomycetes</taxon>
        <taxon>Pucciniales</taxon>
        <taxon>Pucciniaceae</taxon>
        <taxon>Puccinia</taxon>
    </lineage>
</organism>
<comment type="caution">
    <text evidence="1">The sequence shown here is derived from an EMBL/GenBank/DDBJ whole genome shotgun (WGS) entry which is preliminary data.</text>
</comment>
<dbReference type="InterPro" id="IPR003337">
    <property type="entry name" value="Trehalose_PPase"/>
</dbReference>
<evidence type="ECO:0008006" key="3">
    <source>
        <dbReference type="Google" id="ProtNLM"/>
    </source>
</evidence>
<sequence length="266" mass="30857">MSDIDYMTPEDSRKMREEYSQAKQRLIFIVHEDSGDPWYLYDEDYQEKINPVLSSLAADPKNEVWMVTSRRVESVEEIYGRIGNLNLAGNNGVMFSNKNKARVDLPGVLIGELANKASELMEGVKIPCHSSTNKRDFITYFVEGEEGKSDLEVMRKKLQDVVRTERYKGWEVKDIIKFSQFPAFQVKAKYSDTKRMLAEALFNKHRETPIDFAMSFAIYQDDEEINQAMKSRGYYAILSKIKLQFDHEKSTYATNRLEGRKNLLSP</sequence>
<dbReference type="EMBL" id="PGCI01000834">
    <property type="protein sequence ID" value="PLW14011.1"/>
    <property type="molecule type" value="Genomic_DNA"/>
</dbReference>
<reference evidence="1 2" key="1">
    <citation type="submission" date="2017-11" db="EMBL/GenBank/DDBJ databases">
        <title>De novo assembly and phasing of dikaryotic genomes from two isolates of Puccinia coronata f. sp. avenae, the causal agent of oat crown rust.</title>
        <authorList>
            <person name="Miller M.E."/>
            <person name="Zhang Y."/>
            <person name="Omidvar V."/>
            <person name="Sperschneider J."/>
            <person name="Schwessinger B."/>
            <person name="Raley C."/>
            <person name="Palmer J.M."/>
            <person name="Garnica D."/>
            <person name="Upadhyaya N."/>
            <person name="Rathjen J."/>
            <person name="Taylor J.M."/>
            <person name="Park R.F."/>
            <person name="Dodds P.N."/>
            <person name="Hirsch C.D."/>
            <person name="Kianian S.F."/>
            <person name="Figueroa M."/>
        </authorList>
    </citation>
    <scope>NUCLEOTIDE SEQUENCE [LARGE SCALE GENOMIC DNA]</scope>
    <source>
        <strain evidence="1">12SD80</strain>
    </source>
</reference>
<evidence type="ECO:0000313" key="1">
    <source>
        <dbReference type="EMBL" id="PLW14011.1"/>
    </source>
</evidence>
<dbReference type="AlphaFoldDB" id="A0A2N5SLB9"/>
<protein>
    <recommendedName>
        <fullName evidence="3">Trehalose 6-phosphate phosphatase</fullName>
    </recommendedName>
</protein>
<name>A0A2N5SLB9_9BASI</name>
<dbReference type="Proteomes" id="UP000235392">
    <property type="component" value="Unassembled WGS sequence"/>
</dbReference>
<accession>A0A2N5SLB9</accession>
<dbReference type="Pfam" id="PF02358">
    <property type="entry name" value="Trehalose_PPase"/>
    <property type="match status" value="1"/>
</dbReference>
<proteinExistence type="predicted"/>